<accession>A0ACC0B4Z0</accession>
<comment type="caution">
    <text evidence="1">The sequence shown here is derived from an EMBL/GenBank/DDBJ whole genome shotgun (WGS) entry which is preliminary data.</text>
</comment>
<protein>
    <submittedName>
        <fullName evidence="1">Uncharacterized protein</fullName>
    </submittedName>
</protein>
<proteinExistence type="predicted"/>
<dbReference type="EMBL" id="CM044704">
    <property type="protein sequence ID" value="KAI5667693.1"/>
    <property type="molecule type" value="Genomic_DNA"/>
</dbReference>
<keyword evidence="2" id="KW-1185">Reference proteome</keyword>
<organism evidence="1 2">
    <name type="scientific">Catharanthus roseus</name>
    <name type="common">Madagascar periwinkle</name>
    <name type="synonym">Vinca rosea</name>
    <dbReference type="NCBI Taxonomy" id="4058"/>
    <lineage>
        <taxon>Eukaryota</taxon>
        <taxon>Viridiplantae</taxon>
        <taxon>Streptophyta</taxon>
        <taxon>Embryophyta</taxon>
        <taxon>Tracheophyta</taxon>
        <taxon>Spermatophyta</taxon>
        <taxon>Magnoliopsida</taxon>
        <taxon>eudicotyledons</taxon>
        <taxon>Gunneridae</taxon>
        <taxon>Pentapetalae</taxon>
        <taxon>asterids</taxon>
        <taxon>lamiids</taxon>
        <taxon>Gentianales</taxon>
        <taxon>Apocynaceae</taxon>
        <taxon>Rauvolfioideae</taxon>
        <taxon>Vinceae</taxon>
        <taxon>Catharanthinae</taxon>
        <taxon>Catharanthus</taxon>
    </lineage>
</organism>
<gene>
    <name evidence="1" type="ORF">M9H77_17546</name>
</gene>
<dbReference type="Proteomes" id="UP001060085">
    <property type="component" value="Linkage Group LG04"/>
</dbReference>
<evidence type="ECO:0000313" key="1">
    <source>
        <dbReference type="EMBL" id="KAI5667693.1"/>
    </source>
</evidence>
<reference evidence="2" key="1">
    <citation type="journal article" date="2023" name="Nat. Plants">
        <title>Single-cell RNA sequencing provides a high-resolution roadmap for understanding the multicellular compartmentation of specialized metabolism.</title>
        <authorList>
            <person name="Sun S."/>
            <person name="Shen X."/>
            <person name="Li Y."/>
            <person name="Li Y."/>
            <person name="Wang S."/>
            <person name="Li R."/>
            <person name="Zhang H."/>
            <person name="Shen G."/>
            <person name="Guo B."/>
            <person name="Wei J."/>
            <person name="Xu J."/>
            <person name="St-Pierre B."/>
            <person name="Chen S."/>
            <person name="Sun C."/>
        </authorList>
    </citation>
    <scope>NUCLEOTIDE SEQUENCE [LARGE SCALE GENOMIC DNA]</scope>
</reference>
<name>A0ACC0B4Z0_CATRO</name>
<evidence type="ECO:0000313" key="2">
    <source>
        <dbReference type="Proteomes" id="UP001060085"/>
    </source>
</evidence>
<sequence length="239" mass="28424">MLGRFTLDLDPFDRGLVNCFVDKWCVWWFMKNQTFVQCTLAFKLVLTTGCQNLCPMTPFKMTQSPDLARWANMGPLDLVMLRFSTSSHQGLIYQDFGPHGFKPIPMLKGTKIPYPAPVDLAEGYEVSQVVSEPGQLVLDFLYQLVSFEWIRLDKKAKAELFLEQLNDIYDTLHYDDAKKVTFATFRLRRARKDWWLRISEARIIRNQLWTWDEFQEEFKQEYIARWVREYCDDEFQQLK</sequence>